<dbReference type="RefSeq" id="WP_254154567.1">
    <property type="nucleotide sequence ID" value="NZ_JAHESD010000035.1"/>
</dbReference>
<dbReference type="Proteomes" id="UP000772618">
    <property type="component" value="Unassembled WGS sequence"/>
</dbReference>
<dbReference type="EMBL" id="JAHESD010000035">
    <property type="protein sequence ID" value="MBT1704610.1"/>
    <property type="molecule type" value="Genomic_DNA"/>
</dbReference>
<proteinExistence type="predicted"/>
<gene>
    <name evidence="2" type="ORF">KK060_15055</name>
</gene>
<sequence>MKTSQLKNILIASLSLIFACADNELDVTPEDQNFPFQIILDADEGGDLPNAEDYSIEVTFADYIGSLPKGTFTLSYQIDNFEGDMEGKVHIDQVLYEYEEDDCAFEREINFIPSNDGLSGSILITPDPDLGTVPETFEIVLTLPGNDNTEGSFAFRLTSLETSERVILGPAIEFEYEVLNSDVAGEWEMDIADKEDFKTFKSIFAPLSHDIDELEFIDITGKVAFEFEYGEMQMEIELAEEEEVVSCEDGETEIEIKNKIIEFEADYEADDGELSLEGSHEIIGEDGEAEDEVDFILRAEYTNSEDGTLNLTIEHIVDENNFKVGEELLNGKTVTLKLIKG</sequence>
<accession>A0ABS5VT50</accession>
<evidence type="ECO:0008006" key="4">
    <source>
        <dbReference type="Google" id="ProtNLM"/>
    </source>
</evidence>
<comment type="caution">
    <text evidence="2">The sequence shown here is derived from an EMBL/GenBank/DDBJ whole genome shotgun (WGS) entry which is preliminary data.</text>
</comment>
<reference evidence="2 3" key="1">
    <citation type="submission" date="2021-05" db="EMBL/GenBank/DDBJ databases">
        <title>A Polyphasic approach of four new species of the genus Ohtaekwangia: Ohtaekwangia histidinii sp. nov., Ohtaekwangia cretensis sp. nov., Ohtaekwangia indiensis sp. nov., Ohtaekwangia reichenbachii sp. nov. from diverse environment.</title>
        <authorList>
            <person name="Octaviana S."/>
        </authorList>
    </citation>
    <scope>NUCLEOTIDE SEQUENCE [LARGE SCALE GENOMIC DNA]</scope>
    <source>
        <strain evidence="2 3">PWU20</strain>
    </source>
</reference>
<organism evidence="2 3">
    <name type="scientific">Chryseosolibacter indicus</name>
    <dbReference type="NCBI Taxonomy" id="2782351"/>
    <lineage>
        <taxon>Bacteria</taxon>
        <taxon>Pseudomonadati</taxon>
        <taxon>Bacteroidota</taxon>
        <taxon>Cytophagia</taxon>
        <taxon>Cytophagales</taxon>
        <taxon>Chryseotaleaceae</taxon>
        <taxon>Chryseosolibacter</taxon>
    </lineage>
</organism>
<keyword evidence="3" id="KW-1185">Reference proteome</keyword>
<feature type="chain" id="PRO_5046898202" description="DUF4625 domain-containing protein" evidence="1">
    <location>
        <begin position="22"/>
        <end position="341"/>
    </location>
</feature>
<keyword evidence="1" id="KW-0732">Signal</keyword>
<evidence type="ECO:0000313" key="2">
    <source>
        <dbReference type="EMBL" id="MBT1704610.1"/>
    </source>
</evidence>
<dbReference type="PROSITE" id="PS51257">
    <property type="entry name" value="PROKAR_LIPOPROTEIN"/>
    <property type="match status" value="1"/>
</dbReference>
<evidence type="ECO:0000256" key="1">
    <source>
        <dbReference type="SAM" id="SignalP"/>
    </source>
</evidence>
<feature type="signal peptide" evidence="1">
    <location>
        <begin position="1"/>
        <end position="21"/>
    </location>
</feature>
<name>A0ABS5VT50_9BACT</name>
<protein>
    <recommendedName>
        <fullName evidence="4">DUF4625 domain-containing protein</fullName>
    </recommendedName>
</protein>
<evidence type="ECO:0000313" key="3">
    <source>
        <dbReference type="Proteomes" id="UP000772618"/>
    </source>
</evidence>